<reference evidence="1 2" key="1">
    <citation type="journal article" date="2011" name="J. Bacteriol.">
        <title>Complete genome sequence of Amycolicicoccus subflavus DQS3-9A1T, an actinomycete isolated from crude oil-polluted soil.</title>
        <authorList>
            <person name="Cai M."/>
            <person name="Chen W.M."/>
            <person name="Nie Y."/>
            <person name="Chi C.Q."/>
            <person name="Wang Y.N."/>
            <person name="Tang Y.Q."/>
            <person name="Li G.Y."/>
            <person name="Wu X.L."/>
        </authorList>
    </citation>
    <scope>NUCLEOTIDE SEQUENCE [LARGE SCALE GENOMIC DNA]</scope>
    <source>
        <strain evidence="2">DSM 45089 / DQS3-9A1</strain>
    </source>
</reference>
<gene>
    <name evidence="1" type="ordered locus">AS9A_3736</name>
</gene>
<evidence type="ECO:0000313" key="2">
    <source>
        <dbReference type="Proteomes" id="UP000009235"/>
    </source>
</evidence>
<organism evidence="1 2">
    <name type="scientific">Hoyosella subflava (strain DSM 45089 / JCM 17490 / NBRC 109087 / DQS3-9A1)</name>
    <name type="common">Amycolicicoccus subflavus</name>
    <dbReference type="NCBI Taxonomy" id="443218"/>
    <lineage>
        <taxon>Bacteria</taxon>
        <taxon>Bacillati</taxon>
        <taxon>Actinomycetota</taxon>
        <taxon>Actinomycetes</taxon>
        <taxon>Mycobacteriales</taxon>
        <taxon>Hoyosellaceae</taxon>
        <taxon>Hoyosella</taxon>
    </lineage>
</organism>
<dbReference type="STRING" id="443218.AS9A_3736"/>
<dbReference type="KEGG" id="asd:AS9A_3736"/>
<name>F6EF37_HOYSD</name>
<keyword evidence="2" id="KW-1185">Reference proteome</keyword>
<sequence>MLRPFTLSRSGGGSGFVQSVRISVELRVNTELIAAVRECRQERMERPSWA</sequence>
<dbReference type="HOGENOM" id="CLU_3113876_0_0_11"/>
<accession>F6EF37</accession>
<evidence type="ECO:0000313" key="1">
    <source>
        <dbReference type="EMBL" id="AEF42174.1"/>
    </source>
</evidence>
<protein>
    <submittedName>
        <fullName evidence="1">Uncharacterized protein</fullName>
    </submittedName>
</protein>
<dbReference type="Proteomes" id="UP000009235">
    <property type="component" value="Chromosome"/>
</dbReference>
<dbReference type="EMBL" id="CP002786">
    <property type="protein sequence ID" value="AEF42174.1"/>
    <property type="molecule type" value="Genomic_DNA"/>
</dbReference>
<proteinExistence type="predicted"/>
<dbReference type="AlphaFoldDB" id="F6EF37"/>